<accession>A0ABM1BGC0</accession>
<dbReference type="Pfam" id="PF03131">
    <property type="entry name" value="bZIP_Maf"/>
    <property type="match status" value="1"/>
</dbReference>
<keyword evidence="7" id="KW-1185">Reference proteome</keyword>
<dbReference type="PANTHER" id="PTHR10129:SF48">
    <property type="entry name" value="MAF-S, ISOFORM B"/>
    <property type="match status" value="1"/>
</dbReference>
<evidence type="ECO:0000256" key="3">
    <source>
        <dbReference type="ARBA" id="ARBA00023163"/>
    </source>
</evidence>
<keyword evidence="1" id="KW-0805">Transcription regulation</keyword>
<dbReference type="PANTHER" id="PTHR10129">
    <property type="entry name" value="TRANSCRIPTION FACTOR MAF"/>
    <property type="match status" value="1"/>
</dbReference>
<dbReference type="PROSITE" id="PS50217">
    <property type="entry name" value="BZIP"/>
    <property type="match status" value="1"/>
</dbReference>
<evidence type="ECO:0000256" key="5">
    <source>
        <dbReference type="SAM" id="MobiDB-lite"/>
    </source>
</evidence>
<dbReference type="SUPFAM" id="SSF47454">
    <property type="entry name" value="A DNA-binding domain in eukaryotic transcription factors"/>
    <property type="match status" value="1"/>
</dbReference>
<dbReference type="InterPro" id="IPR004827">
    <property type="entry name" value="bZIP"/>
</dbReference>
<feature type="coiled-coil region" evidence="4">
    <location>
        <begin position="93"/>
        <end position="134"/>
    </location>
</feature>
<evidence type="ECO:0000256" key="4">
    <source>
        <dbReference type="SAM" id="Coils"/>
    </source>
</evidence>
<name>A0ABM1BGC0_LIMPO</name>
<dbReference type="GeneID" id="106465751"/>
<feature type="domain" description="BZIP" evidence="6">
    <location>
        <begin position="68"/>
        <end position="131"/>
    </location>
</feature>
<keyword evidence="3" id="KW-0804">Transcription</keyword>
<evidence type="ECO:0000256" key="1">
    <source>
        <dbReference type="ARBA" id="ARBA00023015"/>
    </source>
</evidence>
<proteinExistence type="predicted"/>
<keyword evidence="2" id="KW-0238">DNA-binding</keyword>
<feature type="region of interest" description="Disordered" evidence="5">
    <location>
        <begin position="1"/>
        <end position="42"/>
    </location>
</feature>
<dbReference type="RefSeq" id="XP_013781439.1">
    <property type="nucleotide sequence ID" value="XM_013925985.2"/>
</dbReference>
<evidence type="ECO:0000259" key="6">
    <source>
        <dbReference type="PROSITE" id="PS50217"/>
    </source>
</evidence>
<dbReference type="Gene3D" id="1.20.5.170">
    <property type="match status" value="1"/>
</dbReference>
<organism evidence="7 8">
    <name type="scientific">Limulus polyphemus</name>
    <name type="common">Atlantic horseshoe crab</name>
    <dbReference type="NCBI Taxonomy" id="6850"/>
    <lineage>
        <taxon>Eukaryota</taxon>
        <taxon>Metazoa</taxon>
        <taxon>Ecdysozoa</taxon>
        <taxon>Arthropoda</taxon>
        <taxon>Chelicerata</taxon>
        <taxon>Merostomata</taxon>
        <taxon>Xiphosura</taxon>
        <taxon>Limulidae</taxon>
        <taxon>Limulus</taxon>
    </lineage>
</organism>
<dbReference type="InterPro" id="IPR004826">
    <property type="entry name" value="bZIP_Maf"/>
</dbReference>
<gene>
    <name evidence="8" type="primary">LOC106465751</name>
</gene>
<evidence type="ECO:0000313" key="8">
    <source>
        <dbReference type="RefSeq" id="XP_013781439.1"/>
    </source>
</evidence>
<protein>
    <submittedName>
        <fullName evidence="8">Transcription factor MafK-like</fullName>
    </submittedName>
</protein>
<evidence type="ECO:0000313" key="7">
    <source>
        <dbReference type="Proteomes" id="UP000694941"/>
    </source>
</evidence>
<sequence>MKKEGRRKETHKRTEDAAMKRDLDDGNESSGSELGRMPISDDELVSLSVRELNRHLKMSGLNRSEIVKMKQRRRTLKNRGYAASCRNKRMEQKDELEHDKTVTVTEINKLREENRKIQEEINNIREKYLALKQYAQQQNIPIPKELEFSFETKI</sequence>
<feature type="compositionally biased region" description="Basic and acidic residues" evidence="5">
    <location>
        <begin position="1"/>
        <end position="24"/>
    </location>
</feature>
<dbReference type="InterPro" id="IPR024874">
    <property type="entry name" value="Transcription_factor_Maf_fam"/>
</dbReference>
<reference evidence="8" key="1">
    <citation type="submission" date="2025-08" db="UniProtKB">
        <authorList>
            <consortium name="RefSeq"/>
        </authorList>
    </citation>
    <scope>IDENTIFICATION</scope>
    <source>
        <tissue evidence="8">Muscle</tissue>
    </source>
</reference>
<keyword evidence="4" id="KW-0175">Coiled coil</keyword>
<dbReference type="SMART" id="SM00338">
    <property type="entry name" value="BRLZ"/>
    <property type="match status" value="1"/>
</dbReference>
<dbReference type="InterPro" id="IPR008917">
    <property type="entry name" value="TF_DNA-bd_sf"/>
</dbReference>
<evidence type="ECO:0000256" key="2">
    <source>
        <dbReference type="ARBA" id="ARBA00023125"/>
    </source>
</evidence>
<dbReference type="Proteomes" id="UP000694941">
    <property type="component" value="Unplaced"/>
</dbReference>